<protein>
    <submittedName>
        <fullName evidence="1">Uncharacterized protein</fullName>
    </submittedName>
</protein>
<name>A0A537LPQ9_9BACT</name>
<sequence>MITLYVESNIQVQASIASDVGTTHGISTAPRIHRIPGARCASTSARASPNASLAVTAASVYHTVLDSVRVKIAVRRRRMKFRTPTKCTGPLTCASVMLRKKA</sequence>
<gene>
    <name evidence="1" type="ORF">E6G98_08190</name>
</gene>
<reference evidence="1 2" key="1">
    <citation type="journal article" date="2019" name="Nat. Microbiol.">
        <title>Mediterranean grassland soil C-N compound turnover is dependent on rainfall and depth, and is mediated by genomically divergent microorganisms.</title>
        <authorList>
            <person name="Diamond S."/>
            <person name="Andeer P.F."/>
            <person name="Li Z."/>
            <person name="Crits-Christoph A."/>
            <person name="Burstein D."/>
            <person name="Anantharaman K."/>
            <person name="Lane K.R."/>
            <person name="Thomas B.C."/>
            <person name="Pan C."/>
            <person name="Northen T.R."/>
            <person name="Banfield J.F."/>
        </authorList>
    </citation>
    <scope>NUCLEOTIDE SEQUENCE [LARGE SCALE GENOMIC DNA]</scope>
    <source>
        <strain evidence="1">NP_1</strain>
    </source>
</reference>
<dbReference type="AlphaFoldDB" id="A0A537LPQ9"/>
<dbReference type="Proteomes" id="UP000315217">
    <property type="component" value="Unassembled WGS sequence"/>
</dbReference>
<proteinExistence type="predicted"/>
<evidence type="ECO:0000313" key="2">
    <source>
        <dbReference type="Proteomes" id="UP000315217"/>
    </source>
</evidence>
<organism evidence="1 2">
    <name type="scientific">Candidatus Segetimicrobium genomatis</name>
    <dbReference type="NCBI Taxonomy" id="2569760"/>
    <lineage>
        <taxon>Bacteria</taxon>
        <taxon>Bacillati</taxon>
        <taxon>Candidatus Sysuimicrobiota</taxon>
        <taxon>Candidatus Sysuimicrobiia</taxon>
        <taxon>Candidatus Sysuimicrobiales</taxon>
        <taxon>Candidatus Segetimicrobiaceae</taxon>
        <taxon>Candidatus Segetimicrobium</taxon>
    </lineage>
</organism>
<comment type="caution">
    <text evidence="1">The sequence shown here is derived from an EMBL/GenBank/DDBJ whole genome shotgun (WGS) entry which is preliminary data.</text>
</comment>
<accession>A0A537LPQ9</accession>
<evidence type="ECO:0000313" key="1">
    <source>
        <dbReference type="EMBL" id="TMJ09995.1"/>
    </source>
</evidence>
<dbReference type="EMBL" id="VBAI01000137">
    <property type="protein sequence ID" value="TMJ09995.1"/>
    <property type="molecule type" value="Genomic_DNA"/>
</dbReference>